<dbReference type="Gene3D" id="3.30.360.10">
    <property type="entry name" value="Dihydrodipicolinate Reductase, domain 2"/>
    <property type="match status" value="1"/>
</dbReference>
<dbReference type="AlphaFoldDB" id="A0A1S1V6G0"/>
<dbReference type="RefSeq" id="WP_071063956.1">
    <property type="nucleotide sequence ID" value="NZ_MKIE01000008.1"/>
</dbReference>
<evidence type="ECO:0000256" key="2">
    <source>
        <dbReference type="ARBA" id="ARBA00022490"/>
    </source>
</evidence>
<evidence type="ECO:0000256" key="9">
    <source>
        <dbReference type="HAMAP-Rule" id="MF_00102"/>
    </source>
</evidence>
<keyword evidence="7 9" id="KW-0520">NAD</keyword>
<evidence type="ECO:0000313" key="13">
    <source>
        <dbReference type="EMBL" id="OHW61707.1"/>
    </source>
</evidence>
<dbReference type="GO" id="GO:0005829">
    <property type="term" value="C:cytosol"/>
    <property type="evidence" value="ECO:0007669"/>
    <property type="project" value="TreeGrafter"/>
</dbReference>
<dbReference type="GO" id="GO:0016726">
    <property type="term" value="F:oxidoreductase activity, acting on CH or CH2 groups, NAD or NADP as acceptor"/>
    <property type="evidence" value="ECO:0007669"/>
    <property type="project" value="UniProtKB-UniRule"/>
</dbReference>
<dbReference type="OrthoDB" id="9790352at2"/>
<proteinExistence type="inferred from homology"/>
<dbReference type="GO" id="GO:0051287">
    <property type="term" value="F:NAD binding"/>
    <property type="evidence" value="ECO:0007669"/>
    <property type="project" value="UniProtKB-UniRule"/>
</dbReference>
<keyword evidence="5 9" id="KW-0220">Diaminopimelate biosynthesis</keyword>
<dbReference type="UniPathway" id="UPA00034">
    <property type="reaction ID" value="UER00018"/>
</dbReference>
<feature type="binding site" evidence="9">
    <location>
        <position position="37"/>
    </location>
    <ligand>
        <name>NAD(+)</name>
        <dbReference type="ChEBI" id="CHEBI:57540"/>
    </ligand>
</feature>
<feature type="binding site" evidence="9">
    <location>
        <begin position="8"/>
        <end position="13"/>
    </location>
    <ligand>
        <name>NAD(+)</name>
        <dbReference type="ChEBI" id="CHEBI:57540"/>
    </ligand>
</feature>
<dbReference type="GO" id="GO:0019877">
    <property type="term" value="P:diaminopimelate biosynthetic process"/>
    <property type="evidence" value="ECO:0007669"/>
    <property type="project" value="UniProtKB-UniRule"/>
</dbReference>
<dbReference type="InterPro" id="IPR036291">
    <property type="entry name" value="NAD(P)-bd_dom_sf"/>
</dbReference>
<feature type="active site" description="Proton donor" evidence="9">
    <location>
        <position position="145"/>
    </location>
</feature>
<dbReference type="PANTHER" id="PTHR20836">
    <property type="entry name" value="DIHYDRODIPICOLINATE REDUCTASE"/>
    <property type="match status" value="1"/>
</dbReference>
<dbReference type="HAMAP" id="MF_00102">
    <property type="entry name" value="DapB"/>
    <property type="match status" value="1"/>
</dbReference>
<feature type="binding site" evidence="9">
    <location>
        <begin position="85"/>
        <end position="87"/>
    </location>
    <ligand>
        <name>NAD(+)</name>
        <dbReference type="ChEBI" id="CHEBI:57540"/>
    </ligand>
</feature>
<evidence type="ECO:0000256" key="8">
    <source>
        <dbReference type="ARBA" id="ARBA00023154"/>
    </source>
</evidence>
<sequence length="251" mass="26713">MTKIILCGCNGVMGRVIDGVVAEDPGAEIVAGVDLFDGVENSYPVFKDISEFSGEADAIIDFSKPEALPSILDYSVKTGIPAIIASTGYSEDELESMREASKKAPILFSGNMSLGVNVLIDLLRKAVNSLPGFDIEIIEKHHNKKVDSPSGTARMLADAANEELNGQMSFVHGRVGNDTKRTPNEIGVHAVRGGSIVGEHTVIFAGVDEIVEIKHTAMSKKIFAVGSVRAAHYMTGKPAGLYSMSDLFSAE</sequence>
<dbReference type="InterPro" id="IPR022663">
    <property type="entry name" value="DapB_C"/>
</dbReference>
<keyword evidence="2 9" id="KW-0963">Cytoplasm</keyword>
<reference evidence="13 14" key="1">
    <citation type="submission" date="2016-09" db="EMBL/GenBank/DDBJ databases">
        <title>Genome sequence of Eubacterium angustum.</title>
        <authorList>
            <person name="Poehlein A."/>
            <person name="Daniel R."/>
        </authorList>
    </citation>
    <scope>NUCLEOTIDE SEQUENCE [LARGE SCALE GENOMIC DNA]</scope>
    <source>
        <strain evidence="13 14">DSM 1989</strain>
    </source>
</reference>
<dbReference type="SUPFAM" id="SSF51735">
    <property type="entry name" value="NAD(P)-binding Rossmann-fold domains"/>
    <property type="match status" value="1"/>
</dbReference>
<comment type="subcellular location">
    <subcellularLocation>
        <location evidence="9">Cytoplasm</location>
    </subcellularLocation>
</comment>
<dbReference type="SUPFAM" id="SSF55347">
    <property type="entry name" value="Glyceraldehyde-3-phosphate dehydrogenase-like, C-terminal domain"/>
    <property type="match status" value="1"/>
</dbReference>
<feature type="binding site" evidence="9">
    <location>
        <begin position="109"/>
        <end position="112"/>
    </location>
    <ligand>
        <name>NAD(+)</name>
        <dbReference type="ChEBI" id="CHEBI:57540"/>
    </ligand>
</feature>
<comment type="catalytic activity">
    <reaction evidence="9">
        <text>(S)-2,3,4,5-tetrahydrodipicolinate + NADP(+) + H2O = (2S,4S)-4-hydroxy-2,3,4,5-tetrahydrodipicolinate + NADPH + H(+)</text>
        <dbReference type="Rhea" id="RHEA:35331"/>
        <dbReference type="ChEBI" id="CHEBI:15377"/>
        <dbReference type="ChEBI" id="CHEBI:15378"/>
        <dbReference type="ChEBI" id="CHEBI:16845"/>
        <dbReference type="ChEBI" id="CHEBI:57783"/>
        <dbReference type="ChEBI" id="CHEBI:58349"/>
        <dbReference type="ChEBI" id="CHEBI:67139"/>
        <dbReference type="EC" id="1.17.1.8"/>
    </reaction>
</comment>
<evidence type="ECO:0000256" key="7">
    <source>
        <dbReference type="ARBA" id="ARBA00023027"/>
    </source>
</evidence>
<dbReference type="InterPro" id="IPR023940">
    <property type="entry name" value="DHDPR_bac"/>
</dbReference>
<evidence type="ECO:0000256" key="6">
    <source>
        <dbReference type="ARBA" id="ARBA00023002"/>
    </source>
</evidence>
<accession>A0A1S1V6G0</accession>
<feature type="active site" description="Proton donor/acceptor" evidence="9">
    <location>
        <position position="141"/>
    </location>
</feature>
<dbReference type="GO" id="GO:0009089">
    <property type="term" value="P:lysine biosynthetic process via diaminopimelate"/>
    <property type="evidence" value="ECO:0007669"/>
    <property type="project" value="UniProtKB-UniRule"/>
</dbReference>
<keyword evidence="4 9" id="KW-0521">NADP</keyword>
<evidence type="ECO:0000256" key="1">
    <source>
        <dbReference type="ARBA" id="ARBA00006642"/>
    </source>
</evidence>
<evidence type="ECO:0000256" key="5">
    <source>
        <dbReference type="ARBA" id="ARBA00022915"/>
    </source>
</evidence>
<dbReference type="EC" id="1.17.1.8" evidence="9 10"/>
<comment type="similarity">
    <text evidence="1 9">Belongs to the DapB family.</text>
</comment>
<dbReference type="GO" id="GO:0008839">
    <property type="term" value="F:4-hydroxy-tetrahydrodipicolinate reductase"/>
    <property type="evidence" value="ECO:0007669"/>
    <property type="project" value="UniProtKB-UniRule"/>
</dbReference>
<dbReference type="InterPro" id="IPR000846">
    <property type="entry name" value="DapB_N"/>
</dbReference>
<keyword evidence="3 9" id="KW-0028">Amino-acid biosynthesis</keyword>
<dbReference type="EMBL" id="MKIE01000008">
    <property type="protein sequence ID" value="OHW61707.1"/>
    <property type="molecule type" value="Genomic_DNA"/>
</dbReference>
<comment type="function">
    <text evidence="9">Catalyzes the conversion of 4-hydroxy-tetrahydrodipicolinate (HTPA) to tetrahydrodipicolinate.</text>
</comment>
<dbReference type="CDD" id="cd02274">
    <property type="entry name" value="DHDPR_N"/>
    <property type="match status" value="1"/>
</dbReference>
<evidence type="ECO:0000256" key="10">
    <source>
        <dbReference type="NCBIfam" id="TIGR00036"/>
    </source>
</evidence>
<evidence type="ECO:0000259" key="11">
    <source>
        <dbReference type="Pfam" id="PF01113"/>
    </source>
</evidence>
<protein>
    <recommendedName>
        <fullName evidence="9 10">4-hydroxy-tetrahydrodipicolinate reductase</fullName>
        <shortName evidence="9">HTPA reductase</shortName>
        <ecNumber evidence="9 10">1.17.1.8</ecNumber>
    </recommendedName>
</protein>
<dbReference type="PIRSF" id="PIRSF000161">
    <property type="entry name" value="DHPR"/>
    <property type="match status" value="1"/>
</dbReference>
<evidence type="ECO:0000256" key="4">
    <source>
        <dbReference type="ARBA" id="ARBA00022857"/>
    </source>
</evidence>
<dbReference type="PROSITE" id="PS01298">
    <property type="entry name" value="DAPB"/>
    <property type="match status" value="1"/>
</dbReference>
<evidence type="ECO:0000259" key="12">
    <source>
        <dbReference type="Pfam" id="PF05173"/>
    </source>
</evidence>
<dbReference type="FunFam" id="3.30.360.10:FF:000009">
    <property type="entry name" value="4-hydroxy-tetrahydrodipicolinate reductase"/>
    <property type="match status" value="1"/>
</dbReference>
<comment type="caution">
    <text evidence="9">Was originally thought to be a dihydrodipicolinate reductase (DHDPR), catalyzing the conversion of dihydrodipicolinate to tetrahydrodipicolinate. However, it was shown in E.coli that the substrate of the enzymatic reaction is not dihydrodipicolinate (DHDP) but in fact (2S,4S)-4-hydroxy-2,3,4,5-tetrahydrodipicolinic acid (HTPA), the product released by the DapA-catalyzed reaction.</text>
</comment>
<gene>
    <name evidence="9 13" type="primary">dapB</name>
    <name evidence="13" type="ORF">EUAN_18860</name>
</gene>
<keyword evidence="14" id="KW-1185">Reference proteome</keyword>
<feature type="domain" description="Dihydrodipicolinate reductase C-terminal" evidence="12">
    <location>
        <begin position="115"/>
        <end position="247"/>
    </location>
</feature>
<feature type="domain" description="Dihydrodipicolinate reductase N-terminal" evidence="11">
    <location>
        <begin position="3"/>
        <end position="112"/>
    </location>
</feature>
<comment type="subunit">
    <text evidence="9">Homotetramer.</text>
</comment>
<keyword evidence="8 9" id="KW-0457">Lysine biosynthesis</keyword>
<organism evidence="13 14">
    <name type="scientific">Andreesenia angusta</name>
    <dbReference type="NCBI Taxonomy" id="39480"/>
    <lineage>
        <taxon>Bacteria</taxon>
        <taxon>Bacillati</taxon>
        <taxon>Bacillota</taxon>
        <taxon>Tissierellia</taxon>
        <taxon>Tissierellales</taxon>
        <taxon>Gottschalkiaceae</taxon>
        <taxon>Andreesenia</taxon>
    </lineage>
</organism>
<dbReference type="STRING" id="39480.EUAN_18860"/>
<evidence type="ECO:0000256" key="3">
    <source>
        <dbReference type="ARBA" id="ARBA00022605"/>
    </source>
</evidence>
<dbReference type="InterPro" id="IPR022664">
    <property type="entry name" value="DapB_N_CS"/>
</dbReference>
<dbReference type="PANTHER" id="PTHR20836:SF7">
    <property type="entry name" value="4-HYDROXY-TETRAHYDRODIPICOLINATE REDUCTASE"/>
    <property type="match status" value="1"/>
</dbReference>
<comment type="caution">
    <text evidence="9">Lacks conserved residue(s) required for the propagation of feature annotation.</text>
</comment>
<dbReference type="Pfam" id="PF05173">
    <property type="entry name" value="DapB_C"/>
    <property type="match status" value="1"/>
</dbReference>
<name>A0A1S1V6G0_9FIRM</name>
<dbReference type="GO" id="GO:0050661">
    <property type="term" value="F:NADP binding"/>
    <property type="evidence" value="ECO:0007669"/>
    <property type="project" value="UniProtKB-UniRule"/>
</dbReference>
<comment type="catalytic activity">
    <reaction evidence="9">
        <text>(S)-2,3,4,5-tetrahydrodipicolinate + NAD(+) + H2O = (2S,4S)-4-hydroxy-2,3,4,5-tetrahydrodipicolinate + NADH + H(+)</text>
        <dbReference type="Rhea" id="RHEA:35323"/>
        <dbReference type="ChEBI" id="CHEBI:15377"/>
        <dbReference type="ChEBI" id="CHEBI:15378"/>
        <dbReference type="ChEBI" id="CHEBI:16845"/>
        <dbReference type="ChEBI" id="CHEBI:57540"/>
        <dbReference type="ChEBI" id="CHEBI:57945"/>
        <dbReference type="ChEBI" id="CHEBI:67139"/>
        <dbReference type="EC" id="1.17.1.8"/>
    </reaction>
</comment>
<dbReference type="Proteomes" id="UP000180254">
    <property type="component" value="Unassembled WGS sequence"/>
</dbReference>
<keyword evidence="6 9" id="KW-0560">Oxidoreductase</keyword>
<dbReference type="Gene3D" id="3.40.50.720">
    <property type="entry name" value="NAD(P)-binding Rossmann-like Domain"/>
    <property type="match status" value="1"/>
</dbReference>
<dbReference type="NCBIfam" id="TIGR00036">
    <property type="entry name" value="dapB"/>
    <property type="match status" value="1"/>
</dbReference>
<evidence type="ECO:0000313" key="14">
    <source>
        <dbReference type="Proteomes" id="UP000180254"/>
    </source>
</evidence>
<comment type="caution">
    <text evidence="13">The sequence shown here is derived from an EMBL/GenBank/DDBJ whole genome shotgun (WGS) entry which is preliminary data.</text>
</comment>
<feature type="binding site" evidence="9">
    <location>
        <begin position="151"/>
        <end position="152"/>
    </location>
    <ligand>
        <name>(S)-2,3,4,5-tetrahydrodipicolinate</name>
        <dbReference type="ChEBI" id="CHEBI:16845"/>
    </ligand>
</feature>
<dbReference type="Pfam" id="PF01113">
    <property type="entry name" value="DapB_N"/>
    <property type="match status" value="1"/>
</dbReference>
<feature type="binding site" evidence="9">
    <location>
        <position position="142"/>
    </location>
    <ligand>
        <name>(S)-2,3,4,5-tetrahydrodipicolinate</name>
        <dbReference type="ChEBI" id="CHEBI:16845"/>
    </ligand>
</feature>
<comment type="pathway">
    <text evidence="9">Amino-acid biosynthesis; L-lysine biosynthesis via DAP pathway; (S)-tetrahydrodipicolinate from L-aspartate: step 4/4.</text>
</comment>